<evidence type="ECO:0000256" key="2">
    <source>
        <dbReference type="PROSITE-ProRule" id="PRU00176"/>
    </source>
</evidence>
<feature type="compositionally biased region" description="Low complexity" evidence="4">
    <location>
        <begin position="1280"/>
        <end position="1302"/>
    </location>
</feature>
<evidence type="ECO:0000313" key="8">
    <source>
        <dbReference type="Proteomes" id="UP001151295"/>
    </source>
</evidence>
<feature type="repeat" description="Pumilio" evidence="3">
    <location>
        <begin position="900"/>
        <end position="935"/>
    </location>
</feature>
<dbReference type="Pfam" id="PF00076">
    <property type="entry name" value="RRM_1"/>
    <property type="match status" value="2"/>
</dbReference>
<evidence type="ECO:0000256" key="1">
    <source>
        <dbReference type="ARBA" id="ARBA00022737"/>
    </source>
</evidence>
<dbReference type="PROSITE" id="PS50303">
    <property type="entry name" value="PUM_HD"/>
    <property type="match status" value="1"/>
</dbReference>
<dbReference type="InterPro" id="IPR016024">
    <property type="entry name" value="ARM-type_fold"/>
</dbReference>
<feature type="compositionally biased region" description="Low complexity" evidence="4">
    <location>
        <begin position="8"/>
        <end position="23"/>
    </location>
</feature>
<dbReference type="Gene3D" id="1.25.10.10">
    <property type="entry name" value="Leucine-rich Repeat Variant"/>
    <property type="match status" value="1"/>
</dbReference>
<dbReference type="Gene3D" id="3.30.70.330">
    <property type="match status" value="2"/>
</dbReference>
<reference evidence="7" key="1">
    <citation type="submission" date="2022-07" db="EMBL/GenBank/DDBJ databases">
        <title>Phylogenomic reconstructions and comparative analyses of Kickxellomycotina fungi.</title>
        <authorList>
            <person name="Reynolds N.K."/>
            <person name="Stajich J.E."/>
            <person name="Barry K."/>
            <person name="Grigoriev I.V."/>
            <person name="Crous P."/>
            <person name="Smith M.E."/>
        </authorList>
    </citation>
    <scope>NUCLEOTIDE SEQUENCE</scope>
    <source>
        <strain evidence="7">BCRC 34882</strain>
    </source>
</reference>
<evidence type="ECO:0000256" key="4">
    <source>
        <dbReference type="SAM" id="MobiDB-lite"/>
    </source>
</evidence>
<feature type="repeat" description="Pumilio" evidence="3">
    <location>
        <begin position="936"/>
        <end position="972"/>
    </location>
</feature>
<evidence type="ECO:0000313" key="7">
    <source>
        <dbReference type="EMBL" id="KAJ1992763.1"/>
    </source>
</evidence>
<keyword evidence="8" id="KW-1185">Reference proteome</keyword>
<dbReference type="InterPro" id="IPR011989">
    <property type="entry name" value="ARM-like"/>
</dbReference>
<feature type="region of interest" description="Disordered" evidence="4">
    <location>
        <begin position="282"/>
        <end position="311"/>
    </location>
</feature>
<dbReference type="SUPFAM" id="SSF54928">
    <property type="entry name" value="RNA-binding domain, RBD"/>
    <property type="match status" value="2"/>
</dbReference>
<dbReference type="PROSITE" id="PS50302">
    <property type="entry name" value="PUM"/>
    <property type="match status" value="3"/>
</dbReference>
<name>A0ABQ8PPI4_9FUNG</name>
<feature type="domain" description="PUM-HD" evidence="6">
    <location>
        <begin position="838"/>
        <end position="1212"/>
    </location>
</feature>
<dbReference type="InterPro" id="IPR012677">
    <property type="entry name" value="Nucleotide-bd_a/b_plait_sf"/>
</dbReference>
<protein>
    <recommendedName>
        <fullName evidence="9">ARM repeat-containing protein</fullName>
    </recommendedName>
</protein>
<sequence length="1523" mass="159583">MSSNNYDSQQPQQEQIQSSLQPLFDSSVSLPQDDATAKADSARVLTPPSSLHQAHLATTLPTLSPNQQEQAHANAAVFGRLPANNGSGARARLDGHGRTASYGTSLLDTLNEEKQMHSQLLGTGHSSINQRSQNLGHTRSVTGNGNIFASQDQQQQQQQQPASSVFGHQRHFTLAATSATNIFQSPSPFSLMTQHSTGENMLSSAISGSSLSPPNAPANSSNMDSANMPTNASGILGAHSRLSSLSGLGPSSVTSAVTTAASGSSLLTSSALRSSYSSNSLRSAFARRSSPSPLGNTASDRDMAKGSGPRAFDITTSLDESVWGPSGLSNELDLLATPDGTQMSLSDALNGLTMDSGSTSQLQAVAHSRNSSLISSDAYARIRSYSFNSPPDAIECPDEADIDVLHAAAKTPNPSLAFRKMMARTHARSKTLASPFANNNDGEIDPTANLQPHRHSIQHTQHMRPTAAGAGVPSGVVGHRRSVAGSIGGTYPSSSSSHSKQSSDGVAGIEAAAPATVHIGIGGESVRPLGGAATAATAAGAVPSATDPNIVAAGVTGNTQPAATLAPSGIPSASHSRQPSMHTRQLSADFDFSMASSGDSVPTRSLWVGNVDPGLSSQDLIAIFGKYGRVESLRLLPDKECAFVNFLRVEDAIRAKEDMHSGARIGNNTVRVGYGKGESYATGDAQAMQPTRALWIGNIAPSSTPESLSAVFQPYGTIESARVLNHKNCGFVNFVRLEDAVRAKQAMNGKSVEGSVVRIGYAKVPAAKNESSLKMRNPVPSAAPLTVSGQIAEADAISGTTQRGLGNDMVLEPGFTIAIDEDLVAFPYATHLPVLPEPAVSIRTDSDSTPPPQPSSSSSTKSNERNLLVLHQSRLRDIRKQLESVSSPIPKEEFDSIVAELMPHVVDLCTDYVGNVLIQKIAERGDAKQKLELARCVGPHMASIGVHKNGTWAVQKIIDTADTLEQRRAIVDSIRKYTPQLLVDQLGNYVVQCCLRFGPPKSMLPNDLDDAEEGPHSDDAAGSNQFVFDAVHARCLEIAQGRFGARAIRTCLESPHATKLQQKLVAVALVTNAVSLATNANGHLLMNWLLESSKFTGRFRVLAHQLAPHLRYLATHKLGASTVSKLVDQSAEPDARDLILNTLFFNPDPTVLDDVLIDQAQGVHIILKVLLGGSIGDAEKARIADRLRFIAADSSGKGSRHSSVSPAAAAAAAAAAPSSASPNGSSSVNNNGSNRSSAASSSMPPTQRLADVVGSILAHQQPTYPTVVMPIPLSSSSSAAVSSAANNNNTSSASLNQQQQQSEEMPQAQHYQMAGGAAVPLGTAAMPHQQYPLGFHFAQQQQQLQPMMYPGMPMATTNGDGGVAAMSFPANIVAGTTGAAASSVPPLLPPAGFGGMVGSQQQQQASLIAAYYRQQQQQQHAVGAAQQPPAGFFGGAGGGIDFAQPQQMGGVRNSSNPSAMPFYPYASSMEVYAPTVDNSTSNTASSGGVLSHQHYHQDMMVSSEETQQSSQPQKSDTSNSTSL</sequence>
<proteinExistence type="predicted"/>
<dbReference type="CDD" id="cd00590">
    <property type="entry name" value="RRM_SF"/>
    <property type="match status" value="2"/>
</dbReference>
<comment type="caution">
    <text evidence="7">The sequence shown here is derived from an EMBL/GenBank/DDBJ whole genome shotgun (WGS) entry which is preliminary data.</text>
</comment>
<feature type="region of interest" description="Disordered" evidence="4">
    <location>
        <begin position="841"/>
        <end position="865"/>
    </location>
</feature>
<feature type="region of interest" description="Disordered" evidence="4">
    <location>
        <begin position="1"/>
        <end position="50"/>
    </location>
</feature>
<feature type="repeat" description="Pumilio" evidence="3">
    <location>
        <begin position="1105"/>
        <end position="1141"/>
    </location>
</feature>
<feature type="region of interest" description="Disordered" evidence="4">
    <location>
        <begin position="1280"/>
        <end position="1306"/>
    </location>
</feature>
<feature type="region of interest" description="Disordered" evidence="4">
    <location>
        <begin position="482"/>
        <end position="507"/>
    </location>
</feature>
<dbReference type="PANTHER" id="PTHR47093:SF1">
    <property type="entry name" value="PROTEIN JSN1-RELATED"/>
    <property type="match status" value="1"/>
</dbReference>
<feature type="region of interest" description="Disordered" evidence="4">
    <location>
        <begin position="562"/>
        <end position="583"/>
    </location>
</feature>
<dbReference type="InterPro" id="IPR001313">
    <property type="entry name" value="Pumilio_RNA-bd_rpt"/>
</dbReference>
<feature type="region of interest" description="Disordered" evidence="4">
    <location>
        <begin position="1496"/>
        <end position="1523"/>
    </location>
</feature>
<feature type="compositionally biased region" description="Low complexity" evidence="4">
    <location>
        <begin position="203"/>
        <end position="229"/>
    </location>
</feature>
<feature type="compositionally biased region" description="Low complexity" evidence="4">
    <location>
        <begin position="1217"/>
        <end position="1242"/>
    </location>
</feature>
<organism evidence="7 8">
    <name type="scientific">Coemansia umbellata</name>
    <dbReference type="NCBI Taxonomy" id="1424467"/>
    <lineage>
        <taxon>Eukaryota</taxon>
        <taxon>Fungi</taxon>
        <taxon>Fungi incertae sedis</taxon>
        <taxon>Zoopagomycota</taxon>
        <taxon>Kickxellomycotina</taxon>
        <taxon>Kickxellomycetes</taxon>
        <taxon>Kickxellales</taxon>
        <taxon>Kickxellaceae</taxon>
        <taxon>Coemansia</taxon>
    </lineage>
</organism>
<dbReference type="Pfam" id="PF00806">
    <property type="entry name" value="PUF"/>
    <property type="match status" value="3"/>
</dbReference>
<evidence type="ECO:0000256" key="3">
    <source>
        <dbReference type="PROSITE-ProRule" id="PRU00317"/>
    </source>
</evidence>
<feature type="domain" description="RRM" evidence="5">
    <location>
        <begin position="604"/>
        <end position="677"/>
    </location>
</feature>
<dbReference type="EMBL" id="JANBQD010000024">
    <property type="protein sequence ID" value="KAJ1992763.1"/>
    <property type="molecule type" value="Genomic_DNA"/>
</dbReference>
<feature type="region of interest" description="Disordered" evidence="4">
    <location>
        <begin position="1217"/>
        <end position="1246"/>
    </location>
</feature>
<dbReference type="PANTHER" id="PTHR47093">
    <property type="entry name" value="PROTEIN JSN1-RELATED"/>
    <property type="match status" value="1"/>
</dbReference>
<evidence type="ECO:0000259" key="6">
    <source>
        <dbReference type="PROSITE" id="PS50303"/>
    </source>
</evidence>
<gene>
    <name evidence="7" type="ORF">EDC05_002547</name>
</gene>
<dbReference type="InterPro" id="IPR035979">
    <property type="entry name" value="RBD_domain_sf"/>
</dbReference>
<dbReference type="SUPFAM" id="SSF48371">
    <property type="entry name" value="ARM repeat"/>
    <property type="match status" value="1"/>
</dbReference>
<keyword evidence="2" id="KW-0694">RNA-binding</keyword>
<feature type="compositionally biased region" description="Low complexity" evidence="4">
    <location>
        <begin position="1502"/>
        <end position="1515"/>
    </location>
</feature>
<dbReference type="SMART" id="SM00360">
    <property type="entry name" value="RRM"/>
    <property type="match status" value="2"/>
</dbReference>
<feature type="compositionally biased region" description="Low complexity" evidence="4">
    <location>
        <begin position="489"/>
        <end position="505"/>
    </location>
</feature>
<feature type="region of interest" description="Disordered" evidence="4">
    <location>
        <begin position="202"/>
        <end position="234"/>
    </location>
</feature>
<dbReference type="PROSITE" id="PS50102">
    <property type="entry name" value="RRM"/>
    <property type="match status" value="2"/>
</dbReference>
<accession>A0ABQ8PPI4</accession>
<evidence type="ECO:0000259" key="5">
    <source>
        <dbReference type="PROSITE" id="PS50102"/>
    </source>
</evidence>
<feature type="domain" description="RRM" evidence="5">
    <location>
        <begin position="692"/>
        <end position="764"/>
    </location>
</feature>
<evidence type="ECO:0008006" key="9">
    <source>
        <dbReference type="Google" id="ProtNLM"/>
    </source>
</evidence>
<dbReference type="InterPro" id="IPR052645">
    <property type="entry name" value="Pumilio_domain_protein"/>
</dbReference>
<dbReference type="InterPro" id="IPR033133">
    <property type="entry name" value="PUM-HD"/>
</dbReference>
<dbReference type="Proteomes" id="UP001151295">
    <property type="component" value="Unassembled WGS sequence"/>
</dbReference>
<keyword evidence="1" id="KW-0677">Repeat</keyword>
<feature type="compositionally biased region" description="Polar residues" evidence="4">
    <location>
        <begin position="571"/>
        <end position="583"/>
    </location>
</feature>
<dbReference type="InterPro" id="IPR000504">
    <property type="entry name" value="RRM_dom"/>
</dbReference>
<dbReference type="SMART" id="SM00025">
    <property type="entry name" value="Pumilio"/>
    <property type="match status" value="5"/>
</dbReference>
<feature type="compositionally biased region" description="Low complexity" evidence="4">
    <location>
        <begin position="282"/>
        <end position="294"/>
    </location>
</feature>